<evidence type="ECO:0000313" key="1">
    <source>
        <dbReference type="EMBL" id="MDA1360923.1"/>
    </source>
</evidence>
<evidence type="ECO:0000313" key="2">
    <source>
        <dbReference type="Proteomes" id="UP001146067"/>
    </source>
</evidence>
<name>A0A9X3PCF3_9ACTN</name>
<dbReference type="InterPro" id="IPR036388">
    <property type="entry name" value="WH-like_DNA-bd_sf"/>
</dbReference>
<comment type="caution">
    <text evidence="1">The sequence shown here is derived from an EMBL/GenBank/DDBJ whole genome shotgun (WGS) entry which is preliminary data.</text>
</comment>
<reference evidence="1" key="1">
    <citation type="submission" date="2022-12" db="EMBL/GenBank/DDBJ databases">
        <title>Gycomyces niveus sp.nov.,a novel actinomycete isolated from soil in Shouguan.</title>
        <authorList>
            <person name="Yang X."/>
        </authorList>
    </citation>
    <scope>NUCLEOTIDE SEQUENCE</scope>
    <source>
        <strain evidence="1">NEAU-A15</strain>
    </source>
</reference>
<dbReference type="GO" id="GO:0003700">
    <property type="term" value="F:DNA-binding transcription factor activity"/>
    <property type="evidence" value="ECO:0007669"/>
    <property type="project" value="TreeGrafter"/>
</dbReference>
<gene>
    <name evidence="1" type="ORF">O1R50_14930</name>
</gene>
<dbReference type="AlphaFoldDB" id="A0A9X3PCF3"/>
<dbReference type="Pfam" id="PF02082">
    <property type="entry name" value="Rrf2"/>
    <property type="match status" value="1"/>
</dbReference>
<dbReference type="PANTHER" id="PTHR33221">
    <property type="entry name" value="WINGED HELIX-TURN-HELIX TRANSCRIPTIONAL REGULATOR, RRF2 FAMILY"/>
    <property type="match status" value="1"/>
</dbReference>
<dbReference type="InterPro" id="IPR000944">
    <property type="entry name" value="Tscrpt_reg_Rrf2"/>
</dbReference>
<dbReference type="Gene3D" id="1.10.10.10">
    <property type="entry name" value="Winged helix-like DNA-binding domain superfamily/Winged helix DNA-binding domain"/>
    <property type="match status" value="1"/>
</dbReference>
<dbReference type="SUPFAM" id="SSF46785">
    <property type="entry name" value="Winged helix' DNA-binding domain"/>
    <property type="match status" value="1"/>
</dbReference>
<dbReference type="InterPro" id="IPR036390">
    <property type="entry name" value="WH_DNA-bd_sf"/>
</dbReference>
<dbReference type="PANTHER" id="PTHR33221:SF15">
    <property type="entry name" value="HTH-TYPE TRANSCRIPTIONAL REGULATOR YWGB-RELATED"/>
    <property type="match status" value="1"/>
</dbReference>
<dbReference type="Proteomes" id="UP001146067">
    <property type="component" value="Unassembled WGS sequence"/>
</dbReference>
<dbReference type="RefSeq" id="WP_270110884.1">
    <property type="nucleotide sequence ID" value="NZ_JAPZVP010000011.1"/>
</dbReference>
<protein>
    <submittedName>
        <fullName evidence="1">Rrf2 family transcriptional regulator</fullName>
    </submittedName>
</protein>
<sequence length="144" mass="15247">MAANSRLTTAVHALAWMALAGRRGREVMTSEEIAASLATNPVIVRRSLGELRAAGLVASRRGAGWSLTREPEAISVLDVHEALGAEPLFALHPSTPNLECPVGQGIRPVLTEVYAAADAAVRRELADRTIADVLARTLASQETT</sequence>
<proteinExistence type="predicted"/>
<organism evidence="1 2">
    <name type="scientific">Glycomyces luteolus</name>
    <dbReference type="NCBI Taxonomy" id="2670330"/>
    <lineage>
        <taxon>Bacteria</taxon>
        <taxon>Bacillati</taxon>
        <taxon>Actinomycetota</taxon>
        <taxon>Actinomycetes</taxon>
        <taxon>Glycomycetales</taxon>
        <taxon>Glycomycetaceae</taxon>
        <taxon>Glycomyces</taxon>
    </lineage>
</organism>
<dbReference type="GO" id="GO:0005829">
    <property type="term" value="C:cytosol"/>
    <property type="evidence" value="ECO:0007669"/>
    <property type="project" value="TreeGrafter"/>
</dbReference>
<dbReference type="EMBL" id="JAPZVP010000011">
    <property type="protein sequence ID" value="MDA1360923.1"/>
    <property type="molecule type" value="Genomic_DNA"/>
</dbReference>
<dbReference type="PROSITE" id="PS51197">
    <property type="entry name" value="HTH_RRF2_2"/>
    <property type="match status" value="1"/>
</dbReference>
<accession>A0A9X3PCF3</accession>
<keyword evidence="2" id="KW-1185">Reference proteome</keyword>